<dbReference type="Pfam" id="PF07729">
    <property type="entry name" value="FCD"/>
    <property type="match status" value="1"/>
</dbReference>
<dbReference type="PRINTS" id="PR00035">
    <property type="entry name" value="HTHGNTR"/>
</dbReference>
<dbReference type="InterPro" id="IPR000524">
    <property type="entry name" value="Tscrpt_reg_HTH_GntR"/>
</dbReference>
<dbReference type="PROSITE" id="PS50949">
    <property type="entry name" value="HTH_GNTR"/>
    <property type="match status" value="1"/>
</dbReference>
<dbReference type="SMART" id="SM00895">
    <property type="entry name" value="FCD"/>
    <property type="match status" value="1"/>
</dbReference>
<dbReference type="SMART" id="SM00345">
    <property type="entry name" value="HTH_GNTR"/>
    <property type="match status" value="1"/>
</dbReference>
<evidence type="ECO:0000259" key="4">
    <source>
        <dbReference type="PROSITE" id="PS50949"/>
    </source>
</evidence>
<keyword evidence="2" id="KW-0238">DNA-binding</keyword>
<dbReference type="PANTHER" id="PTHR43537">
    <property type="entry name" value="TRANSCRIPTIONAL REGULATOR, GNTR FAMILY"/>
    <property type="match status" value="1"/>
</dbReference>
<keyword evidence="6" id="KW-1185">Reference proteome</keyword>
<dbReference type="InterPro" id="IPR036390">
    <property type="entry name" value="WH_DNA-bd_sf"/>
</dbReference>
<dbReference type="SUPFAM" id="SSF48008">
    <property type="entry name" value="GntR ligand-binding domain-like"/>
    <property type="match status" value="1"/>
</dbReference>
<dbReference type="SUPFAM" id="SSF46785">
    <property type="entry name" value="Winged helix' DNA-binding domain"/>
    <property type="match status" value="1"/>
</dbReference>
<dbReference type="Gene3D" id="1.10.10.10">
    <property type="entry name" value="Winged helix-like DNA-binding domain superfamily/Winged helix DNA-binding domain"/>
    <property type="match status" value="1"/>
</dbReference>
<evidence type="ECO:0000256" key="1">
    <source>
        <dbReference type="ARBA" id="ARBA00023015"/>
    </source>
</evidence>
<dbReference type="CDD" id="cd07377">
    <property type="entry name" value="WHTH_GntR"/>
    <property type="match status" value="1"/>
</dbReference>
<dbReference type="InterPro" id="IPR036388">
    <property type="entry name" value="WH-like_DNA-bd_sf"/>
</dbReference>
<dbReference type="Pfam" id="PF00392">
    <property type="entry name" value="GntR"/>
    <property type="match status" value="1"/>
</dbReference>
<keyword evidence="3" id="KW-0804">Transcription</keyword>
<dbReference type="Proteomes" id="UP001500618">
    <property type="component" value="Unassembled WGS sequence"/>
</dbReference>
<feature type="domain" description="HTH gntR-type" evidence="4">
    <location>
        <begin position="20"/>
        <end position="88"/>
    </location>
</feature>
<dbReference type="RefSeq" id="WP_344313130.1">
    <property type="nucleotide sequence ID" value="NZ_BAAANY010000020.1"/>
</dbReference>
<comment type="caution">
    <text evidence="5">The sequence shown here is derived from an EMBL/GenBank/DDBJ whole genome shotgun (WGS) entry which is preliminary data.</text>
</comment>
<proteinExistence type="predicted"/>
<dbReference type="InterPro" id="IPR011711">
    <property type="entry name" value="GntR_C"/>
</dbReference>
<dbReference type="Gene3D" id="1.20.120.530">
    <property type="entry name" value="GntR ligand-binding domain-like"/>
    <property type="match status" value="1"/>
</dbReference>
<evidence type="ECO:0000313" key="5">
    <source>
        <dbReference type="EMBL" id="GAA1697005.1"/>
    </source>
</evidence>
<sequence length="248" mass="27285">MTARFPDARTDGTAARRHRVGRAVEVQEAVKQIILDRRLGAGDPLPTEFELMESLGAGRNSVREALKALQAVGIVEIRHGFGMFVGEMTLSGLVDELTFHSRMTLPEGAAQLGHLMEIREVLEVGLVRRLIERHPDADLAPVTEVIDRMAAEALAGAVSAQTDRLFHEVLYRPLGNPLVGQLLGAFWDVYYQLRDHLGAPHETPAGVVRRHRDIYLAVVAADGPAAAVAMRAHFDSIRTRLARLRQQG</sequence>
<name>A0ABN2I1F4_9ACTN</name>
<organism evidence="5 6">
    <name type="scientific">Fodinicola feengrottensis</name>
    <dbReference type="NCBI Taxonomy" id="435914"/>
    <lineage>
        <taxon>Bacteria</taxon>
        <taxon>Bacillati</taxon>
        <taxon>Actinomycetota</taxon>
        <taxon>Actinomycetes</taxon>
        <taxon>Mycobacteriales</taxon>
        <taxon>Fodinicola</taxon>
    </lineage>
</organism>
<evidence type="ECO:0000313" key="6">
    <source>
        <dbReference type="Proteomes" id="UP001500618"/>
    </source>
</evidence>
<keyword evidence="1" id="KW-0805">Transcription regulation</keyword>
<evidence type="ECO:0000256" key="2">
    <source>
        <dbReference type="ARBA" id="ARBA00023125"/>
    </source>
</evidence>
<reference evidence="5 6" key="1">
    <citation type="journal article" date="2019" name="Int. J. Syst. Evol. Microbiol.">
        <title>The Global Catalogue of Microorganisms (GCM) 10K type strain sequencing project: providing services to taxonomists for standard genome sequencing and annotation.</title>
        <authorList>
            <consortium name="The Broad Institute Genomics Platform"/>
            <consortium name="The Broad Institute Genome Sequencing Center for Infectious Disease"/>
            <person name="Wu L."/>
            <person name="Ma J."/>
        </authorList>
    </citation>
    <scope>NUCLEOTIDE SEQUENCE [LARGE SCALE GENOMIC DNA]</scope>
    <source>
        <strain evidence="5 6">JCM 14718</strain>
    </source>
</reference>
<gene>
    <name evidence="5" type="ORF">GCM10009765_52910</name>
</gene>
<accession>A0ABN2I1F4</accession>
<evidence type="ECO:0000256" key="3">
    <source>
        <dbReference type="ARBA" id="ARBA00023163"/>
    </source>
</evidence>
<dbReference type="PANTHER" id="PTHR43537:SF5">
    <property type="entry name" value="UXU OPERON TRANSCRIPTIONAL REGULATOR"/>
    <property type="match status" value="1"/>
</dbReference>
<protein>
    <submittedName>
        <fullName evidence="5">FadR/GntR family transcriptional regulator</fullName>
    </submittedName>
</protein>
<dbReference type="InterPro" id="IPR008920">
    <property type="entry name" value="TF_FadR/GntR_C"/>
</dbReference>
<dbReference type="EMBL" id="BAAANY010000020">
    <property type="protein sequence ID" value="GAA1697005.1"/>
    <property type="molecule type" value="Genomic_DNA"/>
</dbReference>